<dbReference type="EMBL" id="LPXL01000003">
    <property type="protein sequence ID" value="KZD06807.1"/>
    <property type="molecule type" value="Genomic_DNA"/>
</dbReference>
<dbReference type="InterPro" id="IPR011623">
    <property type="entry name" value="7TMR_DISM_rcpt_extracell_dom1"/>
</dbReference>
<dbReference type="Gene3D" id="1.10.287.130">
    <property type="match status" value="1"/>
</dbReference>
<keyword evidence="4" id="KW-1133">Transmembrane helix</keyword>
<dbReference type="CDD" id="cd00082">
    <property type="entry name" value="HisKA"/>
    <property type="match status" value="1"/>
</dbReference>
<dbReference type="Pfam" id="PF07696">
    <property type="entry name" value="7TMR-DISMED2"/>
    <property type="match status" value="1"/>
</dbReference>
<proteinExistence type="predicted"/>
<feature type="coiled-coil region" evidence="3">
    <location>
        <begin position="463"/>
        <end position="490"/>
    </location>
</feature>
<dbReference type="InterPro" id="IPR036890">
    <property type="entry name" value="HATPase_C_sf"/>
</dbReference>
<feature type="transmembrane region" description="Helical" evidence="4">
    <location>
        <begin position="238"/>
        <end position="259"/>
    </location>
</feature>
<evidence type="ECO:0000256" key="5">
    <source>
        <dbReference type="SAM" id="SignalP"/>
    </source>
</evidence>
<keyword evidence="4" id="KW-0812">Transmembrane</keyword>
<keyword evidence="8" id="KW-1185">Reference proteome</keyword>
<dbReference type="PANTHER" id="PTHR45569">
    <property type="entry name" value="SENSOR PROTEIN KDPD"/>
    <property type="match status" value="1"/>
</dbReference>
<feature type="transmembrane region" description="Helical" evidence="4">
    <location>
        <begin position="358"/>
        <end position="379"/>
    </location>
</feature>
<comment type="caution">
    <text evidence="7">The sequence shown here is derived from an EMBL/GenBank/DDBJ whole genome shotgun (WGS) entry which is preliminary data.</text>
</comment>
<dbReference type="PROSITE" id="PS50109">
    <property type="entry name" value="HIS_KIN"/>
    <property type="match status" value="1"/>
</dbReference>
<keyword evidence="5" id="KW-0732">Signal</keyword>
<dbReference type="Pfam" id="PF02518">
    <property type="entry name" value="HATPase_c"/>
    <property type="match status" value="1"/>
</dbReference>
<dbReference type="Pfam" id="PF07695">
    <property type="entry name" value="7TMR-DISM_7TM"/>
    <property type="match status" value="1"/>
</dbReference>
<feature type="transmembrane region" description="Helical" evidence="4">
    <location>
        <begin position="304"/>
        <end position="326"/>
    </location>
</feature>
<dbReference type="SUPFAM" id="SSF55874">
    <property type="entry name" value="ATPase domain of HSP90 chaperone/DNA topoisomerase II/histidine kinase"/>
    <property type="match status" value="1"/>
</dbReference>
<organism evidence="7 8">
    <name type="scientific">Thalassospira xiamenensis</name>
    <dbReference type="NCBI Taxonomy" id="220697"/>
    <lineage>
        <taxon>Bacteria</taxon>
        <taxon>Pseudomonadati</taxon>
        <taxon>Pseudomonadota</taxon>
        <taxon>Alphaproteobacteria</taxon>
        <taxon>Rhodospirillales</taxon>
        <taxon>Thalassospiraceae</taxon>
        <taxon>Thalassospira</taxon>
    </lineage>
</organism>
<feature type="transmembrane region" description="Helical" evidence="4">
    <location>
        <begin position="271"/>
        <end position="292"/>
    </location>
</feature>
<feature type="transmembrane region" description="Helical" evidence="4">
    <location>
        <begin position="210"/>
        <end position="231"/>
    </location>
</feature>
<sequence length="663" mass="73280">MSHPKNRPMLFCFRLLLALLTMLSVTAPLSPATATATATATEVGKLTLLPDIAAPVNLHDHVLWLEDRTNDLTLNDVLNLPIDDFTPSTGVPSFGYTGDSVWYRLQLSVPQGQTQSLQLEIQPNYMNFIDAYLIRQGTSRHLWQSHMGDHVPAGLRPTRGSQHVDRFPPLEPGDYTLFIRTKSNSTQLLIAKLWPTDQLISSLTLRDGAMSIYFGVILMLGVVYTVLGSLVRDRAIATYGVCVILIGTLASAVNGLVLAVIQPEWPYANDLIVGVTNVVGSAASIFLWFYILDLGKQNVVIARIAKVYCGLSVACALTVTTDFYALYGTYVVPLHAALLTTLSLIVAYRIIRAPRQWLLWIYLVVIVIPIGGAVLLQLTHAGLIAATPFRLGLHQFTLFFHMCAMGILMGFRLSQIEKERMNMLRVTAATTSLVGEQRKLISMLSHEFRTPLAVIQRSSEMLLLRLRDARSDVTDRLQRIQDQARKLSRLVDIFLNKDGIDDGDFALACELVPVNRLLTDFVADTSRADAEITLECVGTEQLETYVDATLVGLAITNLIETARRYAQGAPIHITVRRNGEWLVEIDIPCHGKDLNSQEILRISDALFRQDIGPTAMQNALGLHISQRIVDAHGGSIKLRDKGTDGIELCLLLPCEDSTGSFDI</sequence>
<dbReference type="SMART" id="SM00388">
    <property type="entry name" value="HisKA"/>
    <property type="match status" value="1"/>
</dbReference>
<dbReference type="PANTHER" id="PTHR45569:SF1">
    <property type="entry name" value="SENSOR PROTEIN KDPD"/>
    <property type="match status" value="1"/>
</dbReference>
<dbReference type="InterPro" id="IPR036097">
    <property type="entry name" value="HisK_dim/P_sf"/>
</dbReference>
<protein>
    <recommendedName>
        <fullName evidence="2">histidine kinase</fullName>
        <ecNumber evidence="2">2.7.13.3</ecNumber>
    </recommendedName>
</protein>
<dbReference type="Gene3D" id="3.30.565.10">
    <property type="entry name" value="Histidine kinase-like ATPase, C-terminal domain"/>
    <property type="match status" value="1"/>
</dbReference>
<feature type="domain" description="Histidine kinase" evidence="6">
    <location>
        <begin position="443"/>
        <end position="656"/>
    </location>
</feature>
<accession>A0ABR5Y6C0</accession>
<evidence type="ECO:0000256" key="3">
    <source>
        <dbReference type="SAM" id="Coils"/>
    </source>
</evidence>
<dbReference type="Proteomes" id="UP000076167">
    <property type="component" value="Unassembled WGS sequence"/>
</dbReference>
<name>A0ABR5Y6C0_9PROT</name>
<keyword evidence="3" id="KW-0175">Coiled coil</keyword>
<dbReference type="Pfam" id="PF00512">
    <property type="entry name" value="HisKA"/>
    <property type="match status" value="1"/>
</dbReference>
<reference evidence="7 8" key="1">
    <citation type="submission" date="2015-12" db="EMBL/GenBank/DDBJ databases">
        <title>Genome sequence of Thalassospira xiamenensis MCCC 1A03005.</title>
        <authorList>
            <person name="Lu L."/>
            <person name="Lai Q."/>
            <person name="Shao Z."/>
            <person name="Qian P."/>
        </authorList>
    </citation>
    <scope>NUCLEOTIDE SEQUENCE [LARGE SCALE GENOMIC DNA]</scope>
    <source>
        <strain evidence="7 8">MCCC 1A03005</strain>
    </source>
</reference>
<gene>
    <name evidence="7" type="ORF">AUP40_08180</name>
</gene>
<feature type="transmembrane region" description="Helical" evidence="4">
    <location>
        <begin position="332"/>
        <end position="351"/>
    </location>
</feature>
<dbReference type="Gene3D" id="2.60.40.2380">
    <property type="match status" value="1"/>
</dbReference>
<evidence type="ECO:0000256" key="1">
    <source>
        <dbReference type="ARBA" id="ARBA00000085"/>
    </source>
</evidence>
<feature type="transmembrane region" description="Helical" evidence="4">
    <location>
        <begin position="391"/>
        <end position="411"/>
    </location>
</feature>
<evidence type="ECO:0000313" key="7">
    <source>
        <dbReference type="EMBL" id="KZD06807.1"/>
    </source>
</evidence>
<dbReference type="SUPFAM" id="SSF47384">
    <property type="entry name" value="Homodimeric domain of signal transducing histidine kinase"/>
    <property type="match status" value="1"/>
</dbReference>
<dbReference type="EC" id="2.7.13.3" evidence="2"/>
<dbReference type="InterPro" id="IPR005467">
    <property type="entry name" value="His_kinase_dom"/>
</dbReference>
<dbReference type="InterPro" id="IPR011622">
    <property type="entry name" value="7TMR_DISM_rcpt_extracell_dom2"/>
</dbReference>
<dbReference type="RefSeq" id="WP_063096132.1">
    <property type="nucleotide sequence ID" value="NZ_DFMA01000002.1"/>
</dbReference>
<dbReference type="SMART" id="SM00387">
    <property type="entry name" value="HATPase_c"/>
    <property type="match status" value="1"/>
</dbReference>
<dbReference type="CDD" id="cd00075">
    <property type="entry name" value="HATPase"/>
    <property type="match status" value="1"/>
</dbReference>
<evidence type="ECO:0000256" key="2">
    <source>
        <dbReference type="ARBA" id="ARBA00012438"/>
    </source>
</evidence>
<keyword evidence="4" id="KW-0472">Membrane</keyword>
<dbReference type="InterPro" id="IPR003594">
    <property type="entry name" value="HATPase_dom"/>
</dbReference>
<comment type="catalytic activity">
    <reaction evidence="1">
        <text>ATP + protein L-histidine = ADP + protein N-phospho-L-histidine.</text>
        <dbReference type="EC" id="2.7.13.3"/>
    </reaction>
</comment>
<feature type="chain" id="PRO_5046618334" description="histidine kinase" evidence="5">
    <location>
        <begin position="28"/>
        <end position="663"/>
    </location>
</feature>
<evidence type="ECO:0000259" key="6">
    <source>
        <dbReference type="PROSITE" id="PS50109"/>
    </source>
</evidence>
<evidence type="ECO:0000256" key="4">
    <source>
        <dbReference type="SAM" id="Phobius"/>
    </source>
</evidence>
<evidence type="ECO:0000313" key="8">
    <source>
        <dbReference type="Proteomes" id="UP000076167"/>
    </source>
</evidence>
<feature type="signal peptide" evidence="5">
    <location>
        <begin position="1"/>
        <end position="27"/>
    </location>
</feature>
<dbReference type="InterPro" id="IPR003661">
    <property type="entry name" value="HisK_dim/P_dom"/>
</dbReference>
<dbReference type="InterPro" id="IPR052023">
    <property type="entry name" value="Histidine_kinase_KdpD"/>
</dbReference>